<evidence type="ECO:0000259" key="6">
    <source>
        <dbReference type="Pfam" id="PF00155"/>
    </source>
</evidence>
<comment type="caution">
    <text evidence="7">The sequence shown here is derived from an EMBL/GenBank/DDBJ whole genome shotgun (WGS) entry which is preliminary data.</text>
</comment>
<name>A0A1Y4N6R3_9FIRM</name>
<evidence type="ECO:0000313" key="7">
    <source>
        <dbReference type="EMBL" id="OUP70907.1"/>
    </source>
</evidence>
<evidence type="ECO:0000256" key="5">
    <source>
        <dbReference type="ARBA" id="ARBA00037974"/>
    </source>
</evidence>
<comment type="cofactor">
    <cofactor evidence="1">
        <name>pyridoxal 5'-phosphate</name>
        <dbReference type="ChEBI" id="CHEBI:597326"/>
    </cofactor>
</comment>
<dbReference type="InterPro" id="IPR015424">
    <property type="entry name" value="PyrdxlP-dep_Trfase"/>
</dbReference>
<dbReference type="CDD" id="cd00609">
    <property type="entry name" value="AAT_like"/>
    <property type="match status" value="1"/>
</dbReference>
<evidence type="ECO:0000256" key="2">
    <source>
        <dbReference type="ARBA" id="ARBA00012224"/>
    </source>
</evidence>
<dbReference type="GO" id="GO:0030170">
    <property type="term" value="F:pyridoxal phosphate binding"/>
    <property type="evidence" value="ECO:0007669"/>
    <property type="project" value="InterPro"/>
</dbReference>
<evidence type="ECO:0000256" key="1">
    <source>
        <dbReference type="ARBA" id="ARBA00001933"/>
    </source>
</evidence>
<dbReference type="EMBL" id="NFKP01000002">
    <property type="protein sequence ID" value="OUP70907.1"/>
    <property type="molecule type" value="Genomic_DNA"/>
</dbReference>
<dbReference type="RefSeq" id="WP_087299354.1">
    <property type="nucleotide sequence ID" value="NZ_NFKQ01000001.1"/>
</dbReference>
<sequence>MMYHFDEAIDRRGHNSAKWDRRFIGEGKDALLPFWVADTDFRTLPEVNAALAKCVEHGIYGYTLPPEGCAAAAARWQKVRHEFEIQEEWVTFLAGIDCAISTAVQAFTQPGDEVLINTPIYTPFFEVVLENGRQVVSSPMRLVDGRYEFDFEDLSEKAKTAKLFLFCNPQNPTSRALSREELEKIGEICAVNNLVILSDEIHGDIVFDGRRHIPIASLSPELAQRTITCTSPSKTFSVAGLVASVIIIPNEELRRRFEAVKERNCINTNILGLVAMQAAYTHGDDYADQVTAYLQENRDFALRFLRERVPAINPIAPEATFLLWMDCSGLGIASENLESFFTGAGLRLSGGTAYQEPTGQFVRLNFGCTRATLKAGLERLERAVLARK</sequence>
<dbReference type="InterPro" id="IPR004839">
    <property type="entry name" value="Aminotransferase_I/II_large"/>
</dbReference>
<reference evidence="8" key="1">
    <citation type="submission" date="2017-04" db="EMBL/GenBank/DDBJ databases">
        <title>Function of individual gut microbiota members based on whole genome sequencing of pure cultures obtained from chicken caecum.</title>
        <authorList>
            <person name="Medvecky M."/>
            <person name="Cejkova D."/>
            <person name="Polansky O."/>
            <person name="Karasova D."/>
            <person name="Kubasova T."/>
            <person name="Cizek A."/>
            <person name="Rychlik I."/>
        </authorList>
    </citation>
    <scope>NUCLEOTIDE SEQUENCE [LARGE SCALE GENOMIC DNA]</scope>
    <source>
        <strain evidence="8">An175</strain>
    </source>
</reference>
<dbReference type="GO" id="GO:0047804">
    <property type="term" value="F:cysteine-S-conjugate beta-lyase activity"/>
    <property type="evidence" value="ECO:0007669"/>
    <property type="project" value="UniProtKB-EC"/>
</dbReference>
<gene>
    <name evidence="7" type="ORF">B5F11_02205</name>
</gene>
<accession>A0A1Y4N6R3</accession>
<feature type="domain" description="Aminotransferase class I/classII large" evidence="6">
    <location>
        <begin position="43"/>
        <end position="380"/>
    </location>
</feature>
<organism evidence="7 8">
    <name type="scientific">Anaerotruncus colihominis</name>
    <dbReference type="NCBI Taxonomy" id="169435"/>
    <lineage>
        <taxon>Bacteria</taxon>
        <taxon>Bacillati</taxon>
        <taxon>Bacillota</taxon>
        <taxon>Clostridia</taxon>
        <taxon>Eubacteriales</taxon>
        <taxon>Oscillospiraceae</taxon>
        <taxon>Anaerotruncus</taxon>
    </lineage>
</organism>
<dbReference type="InterPro" id="IPR027619">
    <property type="entry name" value="C-S_lyase_PatB-like"/>
</dbReference>
<keyword evidence="4" id="KW-0456">Lyase</keyword>
<evidence type="ECO:0000256" key="3">
    <source>
        <dbReference type="ARBA" id="ARBA00022898"/>
    </source>
</evidence>
<dbReference type="EC" id="4.4.1.13" evidence="2"/>
<dbReference type="Pfam" id="PF00155">
    <property type="entry name" value="Aminotran_1_2"/>
    <property type="match status" value="1"/>
</dbReference>
<dbReference type="InterPro" id="IPR015421">
    <property type="entry name" value="PyrdxlP-dep_Trfase_major"/>
</dbReference>
<dbReference type="InterPro" id="IPR015422">
    <property type="entry name" value="PyrdxlP-dep_Trfase_small"/>
</dbReference>
<keyword evidence="3" id="KW-0663">Pyridoxal phosphate</keyword>
<protein>
    <recommendedName>
        <fullName evidence="2">cysteine-S-conjugate beta-lyase</fullName>
        <ecNumber evidence="2">4.4.1.13</ecNumber>
    </recommendedName>
</protein>
<dbReference type="Proteomes" id="UP000196386">
    <property type="component" value="Unassembled WGS sequence"/>
</dbReference>
<dbReference type="InterPro" id="IPR051798">
    <property type="entry name" value="Class-II_PLP-Dep_Aminotrans"/>
</dbReference>
<dbReference type="NCBIfam" id="TIGR04350">
    <property type="entry name" value="C_S_lyase_PatB"/>
    <property type="match status" value="1"/>
</dbReference>
<evidence type="ECO:0000313" key="8">
    <source>
        <dbReference type="Proteomes" id="UP000196386"/>
    </source>
</evidence>
<comment type="similarity">
    <text evidence="5">Belongs to the class-II pyridoxal-phosphate-dependent aminotransferase family. MalY/PatB cystathionine beta-lyase subfamily.</text>
</comment>
<dbReference type="PANTHER" id="PTHR43525:SF1">
    <property type="entry name" value="PROTEIN MALY"/>
    <property type="match status" value="1"/>
</dbReference>
<dbReference type="Gene3D" id="3.40.640.10">
    <property type="entry name" value="Type I PLP-dependent aspartate aminotransferase-like (Major domain)"/>
    <property type="match status" value="1"/>
</dbReference>
<evidence type="ECO:0000256" key="4">
    <source>
        <dbReference type="ARBA" id="ARBA00023239"/>
    </source>
</evidence>
<dbReference type="SUPFAM" id="SSF53383">
    <property type="entry name" value="PLP-dependent transferases"/>
    <property type="match status" value="1"/>
</dbReference>
<proteinExistence type="inferred from homology"/>
<dbReference type="PANTHER" id="PTHR43525">
    <property type="entry name" value="PROTEIN MALY"/>
    <property type="match status" value="1"/>
</dbReference>
<dbReference type="AlphaFoldDB" id="A0A1Y4N6R3"/>
<dbReference type="Gene3D" id="3.90.1150.10">
    <property type="entry name" value="Aspartate Aminotransferase, domain 1"/>
    <property type="match status" value="1"/>
</dbReference>